<dbReference type="GO" id="GO:0005737">
    <property type="term" value="C:cytoplasm"/>
    <property type="evidence" value="ECO:0007669"/>
    <property type="project" value="UniProtKB-SubCell"/>
</dbReference>
<dbReference type="GO" id="GO:0006508">
    <property type="term" value="P:proteolysis"/>
    <property type="evidence" value="ECO:0007669"/>
    <property type="project" value="UniProtKB-KW"/>
</dbReference>
<evidence type="ECO:0000256" key="1">
    <source>
        <dbReference type="PIRNR" id="PIRNR001238"/>
    </source>
</evidence>
<feature type="binding site" evidence="3">
    <location>
        <position position="290"/>
    </location>
    <ligand>
        <name>substrate</name>
    </ligand>
</feature>
<comment type="cofactor">
    <cofactor evidence="1 4">
        <name>Zn(2+)</name>
        <dbReference type="ChEBI" id="CHEBI:29105"/>
    </cofactor>
    <text evidence="1 4">Binds 2 Zn(2+) ions per subunit.</text>
</comment>
<dbReference type="Pfam" id="PF01979">
    <property type="entry name" value="Amidohydro_1"/>
    <property type="match status" value="1"/>
</dbReference>
<feature type="binding site" evidence="3">
    <location>
        <position position="164"/>
    </location>
    <ligand>
        <name>substrate</name>
    </ligand>
</feature>
<feature type="binding site" evidence="4">
    <location>
        <position position="225"/>
    </location>
    <ligand>
        <name>Zn(2+)</name>
        <dbReference type="ChEBI" id="CHEBI:29105"/>
        <label>2</label>
        <note>catalytic</note>
    </ligand>
</feature>
<comment type="PTM">
    <text evidence="1">Carboxylation allows a single lysine to coordinate two zinc ions.</text>
</comment>
<accession>A0A081C6L8</accession>
<dbReference type="PANTHER" id="PTHR11647">
    <property type="entry name" value="HYDRANTOINASE/DIHYDROPYRIMIDINASE FAMILY MEMBER"/>
    <property type="match status" value="1"/>
</dbReference>
<dbReference type="Gene3D" id="2.30.40.10">
    <property type="entry name" value="Urease, subunit C, domain 1"/>
    <property type="match status" value="1"/>
</dbReference>
<protein>
    <recommendedName>
        <fullName evidence="1">Isoaspartyl dipeptidase</fullName>
        <ecNumber evidence="1">3.4.19.-</ecNumber>
    </recommendedName>
</protein>
<keyword evidence="1" id="KW-0378">Hydrolase</keyword>
<gene>
    <name evidence="6" type="ORF">U27_00114</name>
</gene>
<dbReference type="GO" id="GO:0008798">
    <property type="term" value="F:beta-aspartyl-peptidase activity"/>
    <property type="evidence" value="ECO:0007669"/>
    <property type="project" value="InterPro"/>
</dbReference>
<dbReference type="HOGENOM" id="CLU_058216_0_0_0"/>
<dbReference type="AlphaFoldDB" id="A0A081C6L8"/>
<feature type="binding site" evidence="3">
    <location>
        <begin position="69"/>
        <end position="71"/>
    </location>
    <ligand>
        <name>substrate</name>
    </ligand>
</feature>
<dbReference type="InterPro" id="IPR011059">
    <property type="entry name" value="Metal-dep_hydrolase_composite"/>
</dbReference>
<dbReference type="SUPFAM" id="SSF51338">
    <property type="entry name" value="Composite domain of metallo-dependent hydrolases"/>
    <property type="match status" value="1"/>
</dbReference>
<dbReference type="SUPFAM" id="SSF51556">
    <property type="entry name" value="Metallo-dependent hydrolases"/>
    <property type="match status" value="1"/>
</dbReference>
<proteinExistence type="inferred from homology"/>
<evidence type="ECO:0000256" key="3">
    <source>
        <dbReference type="PIRSR" id="PIRSR001238-2"/>
    </source>
</evidence>
<comment type="subcellular location">
    <subcellularLocation>
        <location evidence="1">Cytoplasm</location>
    </subcellularLocation>
</comment>
<dbReference type="GO" id="GO:0046872">
    <property type="term" value="F:metal ion binding"/>
    <property type="evidence" value="ECO:0007669"/>
    <property type="project" value="UniProtKB-KW"/>
</dbReference>
<keyword evidence="7" id="KW-1185">Reference proteome</keyword>
<organism evidence="6">
    <name type="scientific">Vecturithrix granuli</name>
    <dbReference type="NCBI Taxonomy" id="1499967"/>
    <lineage>
        <taxon>Bacteria</taxon>
        <taxon>Candidatus Moduliflexota</taxon>
        <taxon>Candidatus Vecturitrichia</taxon>
        <taxon>Candidatus Vecturitrichales</taxon>
        <taxon>Candidatus Vecturitrichaceae</taxon>
        <taxon>Candidatus Vecturithrix</taxon>
    </lineage>
</organism>
<dbReference type="EC" id="3.4.19.-" evidence="1"/>
<dbReference type="GO" id="GO:0016810">
    <property type="term" value="F:hydrolase activity, acting on carbon-nitrogen (but not peptide) bonds"/>
    <property type="evidence" value="ECO:0007669"/>
    <property type="project" value="InterPro"/>
</dbReference>
<keyword evidence="1" id="KW-0482">Metalloprotease</keyword>
<dbReference type="PANTHER" id="PTHR11647:SF1">
    <property type="entry name" value="COLLAPSIN RESPONSE MEDIATOR PROTEIN"/>
    <property type="match status" value="1"/>
</dbReference>
<feature type="binding site" evidence="3">
    <location>
        <position position="228"/>
    </location>
    <ligand>
        <name>substrate</name>
    </ligand>
</feature>
<dbReference type="InterPro" id="IPR006680">
    <property type="entry name" value="Amidohydro-rel"/>
</dbReference>
<dbReference type="InterPro" id="IPR032466">
    <property type="entry name" value="Metal_Hydrolase"/>
</dbReference>
<reference evidence="6" key="1">
    <citation type="journal article" date="2015" name="PeerJ">
        <title>First genomic representation of candidate bacterial phylum KSB3 points to enhanced environmental sensing as a trigger of wastewater bulking.</title>
        <authorList>
            <person name="Sekiguchi Y."/>
            <person name="Ohashi A."/>
            <person name="Parks D.H."/>
            <person name="Yamauchi T."/>
            <person name="Tyson G.W."/>
            <person name="Hugenholtz P."/>
        </authorList>
    </citation>
    <scope>NUCLEOTIDE SEQUENCE [LARGE SCALE GENOMIC DNA]</scope>
</reference>
<dbReference type="InterPro" id="IPR010229">
    <property type="entry name" value="Pept_M38_dipep"/>
</dbReference>
<evidence type="ECO:0000313" key="7">
    <source>
        <dbReference type="Proteomes" id="UP000030661"/>
    </source>
</evidence>
<feature type="domain" description="Amidohydrolase-related" evidence="5">
    <location>
        <begin position="53"/>
        <end position="375"/>
    </location>
</feature>
<dbReference type="eggNOG" id="COG0044">
    <property type="taxonomic scope" value="Bacteria"/>
</dbReference>
<dbReference type="GO" id="GO:0008237">
    <property type="term" value="F:metallopeptidase activity"/>
    <property type="evidence" value="ECO:0007669"/>
    <property type="project" value="UniProtKB-KW"/>
</dbReference>
<comment type="function">
    <text evidence="1">Catalyzes the hydrolytic cleavage of a subset of L-isoaspartyl (L-beta-aspartyl) dipeptides. Used to degrade proteins damaged by L-isoaspartyl residues formation.</text>
</comment>
<dbReference type="PIRSF" id="PIRSF001238">
    <property type="entry name" value="IadA"/>
    <property type="match status" value="1"/>
</dbReference>
<evidence type="ECO:0000259" key="5">
    <source>
        <dbReference type="Pfam" id="PF01979"/>
    </source>
</evidence>
<evidence type="ECO:0000256" key="4">
    <source>
        <dbReference type="PIRSR" id="PIRSR001238-3"/>
    </source>
</evidence>
<dbReference type="STRING" id="1499967.U27_00114"/>
<keyword evidence="1 4" id="KW-0862">Zinc</keyword>
<dbReference type="InterPro" id="IPR050378">
    <property type="entry name" value="Metallo-dep_Hydrolases_sf"/>
</dbReference>
<feature type="binding site" evidence="4">
    <location>
        <position position="196"/>
    </location>
    <ligand>
        <name>Zn(2+)</name>
        <dbReference type="ChEBI" id="CHEBI:29105"/>
        <label>2</label>
        <note>catalytic</note>
    </ligand>
</feature>
<comment type="similarity">
    <text evidence="1">Belongs to the peptidase M38 family.</text>
</comment>
<dbReference type="Gene3D" id="3.20.20.140">
    <property type="entry name" value="Metal-dependent hydrolases"/>
    <property type="match status" value="1"/>
</dbReference>
<keyword evidence="1 4" id="KW-0479">Metal-binding</keyword>
<keyword evidence="1" id="KW-0645">Protease</keyword>
<dbReference type="Proteomes" id="UP000030661">
    <property type="component" value="Unassembled WGS sequence"/>
</dbReference>
<feature type="binding site" evidence="4">
    <location>
        <position position="64"/>
    </location>
    <ligand>
        <name>Zn(2+)</name>
        <dbReference type="ChEBI" id="CHEBI:29105"/>
        <label>1</label>
        <note>catalytic</note>
    </ligand>
</feature>
<name>A0A081C6L8_VECG1</name>
<evidence type="ECO:0000256" key="2">
    <source>
        <dbReference type="PIRSR" id="PIRSR001238-1"/>
    </source>
</evidence>
<dbReference type="NCBIfam" id="TIGR01975">
    <property type="entry name" value="isoAsp_dipep"/>
    <property type="match status" value="1"/>
</dbReference>
<evidence type="ECO:0000313" key="6">
    <source>
        <dbReference type="EMBL" id="GAK60223.1"/>
    </source>
</evidence>
<feature type="binding site" evidence="3">
    <location>
        <position position="131"/>
    </location>
    <ligand>
        <name>substrate</name>
    </ligand>
</feature>
<dbReference type="EMBL" id="DF820472">
    <property type="protein sequence ID" value="GAK60223.1"/>
    <property type="molecule type" value="Genomic_DNA"/>
</dbReference>
<feature type="binding site" evidence="3">
    <location>
        <position position="100"/>
    </location>
    <ligand>
        <name>substrate</name>
    </ligand>
</feature>
<feature type="active site" description="Proton acceptor" evidence="2">
    <location>
        <position position="286"/>
    </location>
</feature>
<feature type="binding site" evidence="4">
    <location>
        <position position="286"/>
    </location>
    <ligand>
        <name>Zn(2+)</name>
        <dbReference type="ChEBI" id="CHEBI:29105"/>
        <label>1</label>
        <note>catalytic</note>
    </ligand>
</feature>
<feature type="binding site" evidence="4">
    <location>
        <position position="62"/>
    </location>
    <ligand>
        <name>Zn(2+)</name>
        <dbReference type="ChEBI" id="CHEBI:29105"/>
        <label>1</label>
        <note>catalytic</note>
    </ligand>
</feature>
<sequence length="391" mass="41816">MFILIKDGEVFAPESLGERDILLAGRSIAAIEDDIPAGLNLTNLQVISAKGKFVIPGFIDSHVHILGGGGEGGFATRTPEITLTDITKAGVTTVVGCLGTDGFGRSLISLIAKARALEEEGVSTYLYVGSYQVPVRTITGRIEDDLMLIDKFIGVGEVAISDHRSSQPTIDEIARIAASARVGGMLSGKAGIVNVHLGDGARKLAFLEEIAVKTEIPITQFLPTHINRNPNLFEDGVEYARRGGYVDFTTSTTPQFLQEGEVKSSRGLKIMLEHGVSSENITFSSDGQGSLPAFNAKGEFIGLDVGSCQSLFTEFRDAVLEEQIDMAIVLKVVTSNPARILKLSRKGGIKAGFDADLILLDQDTVEIDSVIAKGQPMILHKDVLNKGTFGR</sequence>